<evidence type="ECO:0000313" key="2">
    <source>
        <dbReference type="Proteomes" id="UP000515800"/>
    </source>
</evidence>
<name>A0A7G9T4C1_9LACO</name>
<dbReference type="RefSeq" id="WP_187528781.1">
    <property type="nucleotide sequence ID" value="NZ_CP060724.1"/>
</dbReference>
<dbReference type="KEGG" id="wdi:H9L19_06035"/>
<keyword evidence="2" id="KW-1185">Reference proteome</keyword>
<dbReference type="EMBL" id="CP060724">
    <property type="protein sequence ID" value="QNN74946.1"/>
    <property type="molecule type" value="Genomic_DNA"/>
</dbReference>
<dbReference type="Proteomes" id="UP000515800">
    <property type="component" value="Chromosome"/>
</dbReference>
<gene>
    <name evidence="1" type="ORF">H9L19_06035</name>
</gene>
<sequence length="187" mass="21252">MLEIYSFISAFSKRSLDLNRNIVDLQADLAVTSRLNLIPLMRFSTSTLDKDDYLIQNISAREAVYINDAMTNVMKTAHFQGKKVGRRLSIILQEKVLAAKAYNDSIVRCALIEANVDLETFNQDLTSDFLKKALQMDQRISHDMGVKNSNTLVVFDSSRDDSAERYTDVQVDDLNRIFRVSSNACQE</sequence>
<accession>A0A7G9T4C1</accession>
<dbReference type="Pfam" id="PF13743">
    <property type="entry name" value="Thioredoxin_5"/>
    <property type="match status" value="1"/>
</dbReference>
<reference evidence="1 2" key="1">
    <citation type="submission" date="2020-08" db="EMBL/GenBank/DDBJ databases">
        <title>Genome sequence of Weissella diestrammenae KACC 16890T.</title>
        <authorList>
            <person name="Hyun D.-W."/>
            <person name="Bae J.-W."/>
        </authorList>
    </citation>
    <scope>NUCLEOTIDE SEQUENCE [LARGE SCALE GENOMIC DNA]</scope>
    <source>
        <strain evidence="1 2">KACC 16890</strain>
    </source>
</reference>
<proteinExistence type="predicted"/>
<protein>
    <submittedName>
        <fullName evidence="1">DsbA family protein</fullName>
    </submittedName>
</protein>
<organism evidence="1 2">
    <name type="scientific">Weissella diestrammenae</name>
    <dbReference type="NCBI Taxonomy" id="1162633"/>
    <lineage>
        <taxon>Bacteria</taxon>
        <taxon>Bacillati</taxon>
        <taxon>Bacillota</taxon>
        <taxon>Bacilli</taxon>
        <taxon>Lactobacillales</taxon>
        <taxon>Lactobacillaceae</taxon>
        <taxon>Weissella</taxon>
    </lineage>
</organism>
<dbReference type="AlphaFoldDB" id="A0A7G9T4C1"/>
<evidence type="ECO:0000313" key="1">
    <source>
        <dbReference type="EMBL" id="QNN74946.1"/>
    </source>
</evidence>